<name>A0AA85JXM2_TRIRE</name>
<dbReference type="WBParaSite" id="TREG1_57570.1">
    <property type="protein sequence ID" value="TREG1_57570.1"/>
    <property type="gene ID" value="TREG1_57570"/>
</dbReference>
<organism evidence="1 2">
    <name type="scientific">Trichobilharzia regenti</name>
    <name type="common">Nasal bird schistosome</name>
    <dbReference type="NCBI Taxonomy" id="157069"/>
    <lineage>
        <taxon>Eukaryota</taxon>
        <taxon>Metazoa</taxon>
        <taxon>Spiralia</taxon>
        <taxon>Lophotrochozoa</taxon>
        <taxon>Platyhelminthes</taxon>
        <taxon>Trematoda</taxon>
        <taxon>Digenea</taxon>
        <taxon>Strigeidida</taxon>
        <taxon>Schistosomatoidea</taxon>
        <taxon>Schistosomatidae</taxon>
        <taxon>Trichobilharzia</taxon>
    </lineage>
</organism>
<sequence>MLCIVKKRIKKKYENLIETCKLKTNEFSCFLRDLIELFGRYIVNSTQKSKGDFRRNLERIVLVSDMVDDELTNLFSRCQSVLGNRIRMLTPAPLTTTGYSEVNSLLMEASAKKRLRQPVDEEYITYHLANSTRLLCMLETNIGLQGVGGLSEMSKLQEISGGNNEMASNSTEEFLSKLEKECNNLASELADLEYLEIKQNKAIKEKMYMDELEKILIRQNFWLEILSCIITLEYDACKQASESLVSLFQSIQTLNDHTEQLESLLDMSSSKDGSMDPENDSKLFADAVVQLLQWLRNHSKYVDDNKRITL</sequence>
<dbReference type="AlphaFoldDB" id="A0AA85JXM2"/>
<evidence type="ECO:0000313" key="1">
    <source>
        <dbReference type="Proteomes" id="UP000050795"/>
    </source>
</evidence>
<keyword evidence="1" id="KW-1185">Reference proteome</keyword>
<protein>
    <submittedName>
        <fullName evidence="2">Uncharacterized protein</fullName>
    </submittedName>
</protein>
<dbReference type="Proteomes" id="UP000050795">
    <property type="component" value="Unassembled WGS sequence"/>
</dbReference>
<reference evidence="1" key="1">
    <citation type="submission" date="2022-06" db="EMBL/GenBank/DDBJ databases">
        <authorList>
            <person name="Berger JAMES D."/>
            <person name="Berger JAMES D."/>
        </authorList>
    </citation>
    <scope>NUCLEOTIDE SEQUENCE [LARGE SCALE GENOMIC DNA]</scope>
</reference>
<proteinExistence type="predicted"/>
<evidence type="ECO:0000313" key="2">
    <source>
        <dbReference type="WBParaSite" id="TREG1_57570.1"/>
    </source>
</evidence>
<reference evidence="2" key="2">
    <citation type="submission" date="2023-11" db="UniProtKB">
        <authorList>
            <consortium name="WormBaseParasite"/>
        </authorList>
    </citation>
    <scope>IDENTIFICATION</scope>
</reference>
<accession>A0AA85JXM2</accession>